<evidence type="ECO:0000256" key="2">
    <source>
        <dbReference type="ARBA" id="ARBA00022643"/>
    </source>
</evidence>
<dbReference type="InterPro" id="IPR036661">
    <property type="entry name" value="Luciferase-like_sf"/>
</dbReference>
<comment type="caution">
    <text evidence="6">The sequence shown here is derived from an EMBL/GenBank/DDBJ whole genome shotgun (WGS) entry which is preliminary data.</text>
</comment>
<reference evidence="6 7" key="1">
    <citation type="submission" date="2020-07" db="EMBL/GenBank/DDBJ databases">
        <title>Sequencing the genomes of 1000 actinobacteria strains.</title>
        <authorList>
            <person name="Klenk H.-P."/>
        </authorList>
    </citation>
    <scope>NUCLEOTIDE SEQUENCE [LARGE SCALE GENOMIC DNA]</scope>
    <source>
        <strain evidence="6 7">DSM 21349</strain>
    </source>
</reference>
<gene>
    <name evidence="6" type="ORF">FB382_001420</name>
</gene>
<dbReference type="SUPFAM" id="SSF51679">
    <property type="entry name" value="Bacterial luciferase-like"/>
    <property type="match status" value="1"/>
</dbReference>
<keyword evidence="3 6" id="KW-0560">Oxidoreductase</keyword>
<keyword evidence="7" id="KW-1185">Reference proteome</keyword>
<dbReference type="PANTHER" id="PTHR42847:SF4">
    <property type="entry name" value="ALKANESULFONATE MONOOXYGENASE-RELATED"/>
    <property type="match status" value="1"/>
</dbReference>
<sequence length="392" mass="42403">MAPTDGVKLHWFLPTSGDSRSLVGAGQGVPGEVRNLRETFAGADGFREPSIDYLADVARTAEKLGFEGVLTPTGTFCEDAWLTTAALLSETSRLKFLVAFRPGVINPVLAAQMAASYQRISNGRLMLNVVTGGEPREQARFGDTDPKDVRYARTEEFLSVVRGTWADAPFDFDGEFFRAEGAMVSGGITAPDIYFGGSSGPAGPVAARHADVYLTWGEPPELVREKIAWMRDLAAAQGRTLRFGLRIHTLSRDTSEAAWQHAQWLLDGLDPATIAKAQAALRASESTGQQRMLALRSGEASYADARELEVSPGLWSGVGLVRGGAGTALVGSHEEVADRLEEYHRLGIDEFILSGYPHVEEAYWFAEGVMPHLRRRGLLGTAPAEQRLAALA</sequence>
<keyword evidence="1" id="KW-0285">Flavoprotein</keyword>
<dbReference type="EC" id="1.14.14.5" evidence="6"/>
<dbReference type="PANTHER" id="PTHR42847">
    <property type="entry name" value="ALKANESULFONATE MONOOXYGENASE"/>
    <property type="match status" value="1"/>
</dbReference>
<name>A0A7W3P967_9ACTN</name>
<proteinExistence type="predicted"/>
<evidence type="ECO:0000259" key="5">
    <source>
        <dbReference type="Pfam" id="PF00296"/>
    </source>
</evidence>
<evidence type="ECO:0000256" key="1">
    <source>
        <dbReference type="ARBA" id="ARBA00022630"/>
    </source>
</evidence>
<dbReference type="EMBL" id="JACGXA010000001">
    <property type="protein sequence ID" value="MBA8803129.1"/>
    <property type="molecule type" value="Genomic_DNA"/>
</dbReference>
<organism evidence="6 7">
    <name type="scientific">Nocardioides ginsengisegetis</name>
    <dbReference type="NCBI Taxonomy" id="661491"/>
    <lineage>
        <taxon>Bacteria</taxon>
        <taxon>Bacillati</taxon>
        <taxon>Actinomycetota</taxon>
        <taxon>Actinomycetes</taxon>
        <taxon>Propionibacteriales</taxon>
        <taxon>Nocardioidaceae</taxon>
        <taxon>Nocardioides</taxon>
    </lineage>
</organism>
<dbReference type="Proteomes" id="UP000580910">
    <property type="component" value="Unassembled WGS sequence"/>
</dbReference>
<protein>
    <submittedName>
        <fullName evidence="6">Alkanesulfonate monooxygenase</fullName>
        <ecNumber evidence="6">1.14.14.5</ecNumber>
    </submittedName>
</protein>
<evidence type="ECO:0000313" key="7">
    <source>
        <dbReference type="Proteomes" id="UP000580910"/>
    </source>
</evidence>
<keyword evidence="2" id="KW-0288">FMN</keyword>
<accession>A0A7W3P967</accession>
<dbReference type="GO" id="GO:0008726">
    <property type="term" value="F:alkanesulfonate monooxygenase activity"/>
    <property type="evidence" value="ECO:0007669"/>
    <property type="project" value="UniProtKB-EC"/>
</dbReference>
<evidence type="ECO:0000313" key="6">
    <source>
        <dbReference type="EMBL" id="MBA8803129.1"/>
    </source>
</evidence>
<dbReference type="GO" id="GO:0046306">
    <property type="term" value="P:alkanesulfonate catabolic process"/>
    <property type="evidence" value="ECO:0007669"/>
    <property type="project" value="TreeGrafter"/>
</dbReference>
<dbReference type="Gene3D" id="3.20.20.30">
    <property type="entry name" value="Luciferase-like domain"/>
    <property type="match status" value="1"/>
</dbReference>
<feature type="domain" description="Luciferase-like" evidence="5">
    <location>
        <begin position="43"/>
        <end position="350"/>
    </location>
</feature>
<evidence type="ECO:0000256" key="3">
    <source>
        <dbReference type="ARBA" id="ARBA00023002"/>
    </source>
</evidence>
<dbReference type="Pfam" id="PF00296">
    <property type="entry name" value="Bac_luciferase"/>
    <property type="match status" value="1"/>
</dbReference>
<keyword evidence="4 6" id="KW-0503">Monooxygenase</keyword>
<dbReference type="RefSeq" id="WP_182537947.1">
    <property type="nucleotide sequence ID" value="NZ_JACGXA010000001.1"/>
</dbReference>
<dbReference type="AlphaFoldDB" id="A0A7W3P967"/>
<dbReference type="InterPro" id="IPR050172">
    <property type="entry name" value="SsuD_RutA_monooxygenase"/>
</dbReference>
<evidence type="ECO:0000256" key="4">
    <source>
        <dbReference type="ARBA" id="ARBA00023033"/>
    </source>
</evidence>
<dbReference type="CDD" id="cd01094">
    <property type="entry name" value="Alkanesulfonate_monoxygenase"/>
    <property type="match status" value="1"/>
</dbReference>
<dbReference type="InterPro" id="IPR011251">
    <property type="entry name" value="Luciferase-like_dom"/>
</dbReference>